<name>A0ABZ0IJQ2_9BACT</name>
<evidence type="ECO:0000256" key="1">
    <source>
        <dbReference type="SAM" id="Phobius"/>
    </source>
</evidence>
<reference evidence="2 3" key="1">
    <citation type="journal article" date="2023" name="Microbiol. Resour. Announc.">
        <title>Complete Genome Sequence of Imperialibacter roseus strain P4T.</title>
        <authorList>
            <person name="Tizabi D.R."/>
            <person name="Bachvaroff T."/>
            <person name="Hill R.T."/>
        </authorList>
    </citation>
    <scope>NUCLEOTIDE SEQUENCE [LARGE SCALE GENOMIC DNA]</scope>
    <source>
        <strain evidence="2 3">P4T</strain>
    </source>
</reference>
<keyword evidence="1" id="KW-0812">Transmembrane</keyword>
<keyword evidence="3" id="KW-1185">Reference proteome</keyword>
<proteinExistence type="predicted"/>
<sequence>MEANNIITIAGGTYGDVKKALKQWLRIYSNDLPEDFQLQMFKNGQRQQIIKADDRLDNEKFFYLVNYLKYPENINYKVIVDGFTIGKLFPQLLDRQIQVYVSETDSSGDNVLVVTAGNEKFKIGFDNTICSADDRRTYAPPSLILADLGNPEIIKSSKSANILKQKKNGFEAAASRNKLLLYLAIGFVSLSFLTVNTYREFSVQLTFVLGLGLVAWFFTDYEMLQYDKLFSYCLLAAIGLAVYGYWIEGKNHMVDHKLVKFGTLYPVVFLGTQKPLRLIFLRLFSAEPTTEKHFTAFWQPLYIFFLVILPMITIILLTV</sequence>
<evidence type="ECO:0000313" key="3">
    <source>
        <dbReference type="Proteomes" id="UP001302349"/>
    </source>
</evidence>
<accession>A0ABZ0IJQ2</accession>
<dbReference type="Proteomes" id="UP001302349">
    <property type="component" value="Chromosome"/>
</dbReference>
<feature type="transmembrane region" description="Helical" evidence="1">
    <location>
        <begin position="297"/>
        <end position="317"/>
    </location>
</feature>
<evidence type="ECO:0000313" key="2">
    <source>
        <dbReference type="EMBL" id="WOK04921.1"/>
    </source>
</evidence>
<feature type="transmembrane region" description="Helical" evidence="1">
    <location>
        <begin position="179"/>
        <end position="195"/>
    </location>
</feature>
<feature type="transmembrane region" description="Helical" evidence="1">
    <location>
        <begin position="230"/>
        <end position="247"/>
    </location>
</feature>
<dbReference type="EMBL" id="CP136051">
    <property type="protein sequence ID" value="WOK04921.1"/>
    <property type="molecule type" value="Genomic_DNA"/>
</dbReference>
<feature type="transmembrane region" description="Helical" evidence="1">
    <location>
        <begin position="201"/>
        <end position="218"/>
    </location>
</feature>
<protein>
    <submittedName>
        <fullName evidence="2">Uncharacterized protein</fullName>
    </submittedName>
</protein>
<keyword evidence="1" id="KW-1133">Transmembrane helix</keyword>
<dbReference type="RefSeq" id="WP_317487718.1">
    <property type="nucleotide sequence ID" value="NZ_CP136051.1"/>
</dbReference>
<organism evidence="2 3">
    <name type="scientific">Imperialibacter roseus</name>
    <dbReference type="NCBI Taxonomy" id="1324217"/>
    <lineage>
        <taxon>Bacteria</taxon>
        <taxon>Pseudomonadati</taxon>
        <taxon>Bacteroidota</taxon>
        <taxon>Cytophagia</taxon>
        <taxon>Cytophagales</taxon>
        <taxon>Flammeovirgaceae</taxon>
        <taxon>Imperialibacter</taxon>
    </lineage>
</organism>
<gene>
    <name evidence="2" type="ORF">RT717_17705</name>
</gene>
<keyword evidence="1" id="KW-0472">Membrane</keyword>